<keyword evidence="2" id="KW-1133">Transmembrane helix</keyword>
<organism evidence="5 6">
    <name type="scientific">Pseudoroseicyclus aestuarii</name>
    <dbReference type="NCBI Taxonomy" id="1795041"/>
    <lineage>
        <taxon>Bacteria</taxon>
        <taxon>Pseudomonadati</taxon>
        <taxon>Pseudomonadota</taxon>
        <taxon>Alphaproteobacteria</taxon>
        <taxon>Rhodobacterales</taxon>
        <taxon>Paracoccaceae</taxon>
        <taxon>Pseudoroseicyclus</taxon>
    </lineage>
</organism>
<dbReference type="Gene3D" id="1.10.287.70">
    <property type="match status" value="1"/>
</dbReference>
<keyword evidence="2" id="KW-0812">Transmembrane</keyword>
<evidence type="ECO:0000259" key="4">
    <source>
        <dbReference type="SMART" id="SM00062"/>
    </source>
</evidence>
<proteinExistence type="predicted"/>
<evidence type="ECO:0000256" key="2">
    <source>
        <dbReference type="SAM" id="Phobius"/>
    </source>
</evidence>
<name>A0A318T1K0_9RHOB</name>
<dbReference type="SMART" id="SM00062">
    <property type="entry name" value="PBPb"/>
    <property type="match status" value="1"/>
</dbReference>
<gene>
    <name evidence="5" type="ORF">DFP88_103428</name>
</gene>
<feature type="transmembrane region" description="Helical" evidence="2">
    <location>
        <begin position="220"/>
        <end position="243"/>
    </location>
</feature>
<dbReference type="Proteomes" id="UP000248311">
    <property type="component" value="Unassembled WGS sequence"/>
</dbReference>
<dbReference type="PANTHER" id="PTHR35936:SF17">
    <property type="entry name" value="ARGININE-BINDING EXTRACELLULAR PROTEIN ARTP"/>
    <property type="match status" value="1"/>
</dbReference>
<evidence type="ECO:0000256" key="1">
    <source>
        <dbReference type="ARBA" id="ARBA00022729"/>
    </source>
</evidence>
<keyword evidence="2" id="KW-0472">Membrane</keyword>
<keyword evidence="6" id="KW-1185">Reference proteome</keyword>
<sequence length="370" mass="38710">MTQAIRLFLLACLTLCAALPAAAQQDRPGAAAGLFDPGQAQALPEGPLRVGVQPMPPFASRTKDGAHLGLAVDLWRLIAESEGLTFDLVALEPGGAEAALREGRVDLALPVIATEAREEAFDLTQPIYTATMGVAGHSDSRLWTVVTGFASLAFLRIILGLSLLLLIVGALIWLLERRRNGEQFHHGAAKGLGDGFWWAGVTLTTIGYGDKAPVTTAGRAVAMLWMLVGLAVSSILTATVVNLTGIDADLQLPEALADQTVGVVEGSSTQVYLQGAAAELAPFPDLPAALAALEADSVDSVAAATPALRSAIADRGAYDWTVTTSTLDPALVAFALPQGSPLREGLDRALLRLLSSESGWTLTERYMPEG</sequence>
<feature type="transmembrane region" description="Helical" evidence="2">
    <location>
        <begin position="153"/>
        <end position="175"/>
    </location>
</feature>
<keyword evidence="1 3" id="KW-0732">Signal</keyword>
<dbReference type="EMBL" id="QJTE01000003">
    <property type="protein sequence ID" value="PYE84064.1"/>
    <property type="molecule type" value="Genomic_DNA"/>
</dbReference>
<evidence type="ECO:0000313" key="6">
    <source>
        <dbReference type="Proteomes" id="UP000248311"/>
    </source>
</evidence>
<feature type="domain" description="Solute-binding protein family 3/N-terminal" evidence="4">
    <location>
        <begin position="47"/>
        <end position="370"/>
    </location>
</feature>
<reference evidence="5 6" key="1">
    <citation type="submission" date="2018-06" db="EMBL/GenBank/DDBJ databases">
        <title>Genomic Encyclopedia of Type Strains, Phase III (KMG-III): the genomes of soil and plant-associated and newly described type strains.</title>
        <authorList>
            <person name="Whitman W."/>
        </authorList>
    </citation>
    <scope>NUCLEOTIDE SEQUENCE [LARGE SCALE GENOMIC DNA]</scope>
    <source>
        <strain evidence="5 6">CECT 9025</strain>
    </source>
</reference>
<dbReference type="SUPFAM" id="SSF53850">
    <property type="entry name" value="Periplasmic binding protein-like II"/>
    <property type="match status" value="1"/>
</dbReference>
<dbReference type="RefSeq" id="WP_110814598.1">
    <property type="nucleotide sequence ID" value="NZ_QJTE01000003.1"/>
</dbReference>
<dbReference type="SUPFAM" id="SSF81324">
    <property type="entry name" value="Voltage-gated potassium channels"/>
    <property type="match status" value="1"/>
</dbReference>
<dbReference type="Gene3D" id="3.40.190.10">
    <property type="entry name" value="Periplasmic binding protein-like II"/>
    <property type="match status" value="3"/>
</dbReference>
<dbReference type="AlphaFoldDB" id="A0A318T1K0"/>
<dbReference type="Pfam" id="PF07885">
    <property type="entry name" value="Ion_trans_2"/>
    <property type="match status" value="1"/>
</dbReference>
<dbReference type="InterPro" id="IPR013099">
    <property type="entry name" value="K_chnl_dom"/>
</dbReference>
<feature type="signal peptide" evidence="3">
    <location>
        <begin position="1"/>
        <end position="23"/>
    </location>
</feature>
<dbReference type="Pfam" id="PF00497">
    <property type="entry name" value="SBP_bac_3"/>
    <property type="match status" value="1"/>
</dbReference>
<dbReference type="PANTHER" id="PTHR35936">
    <property type="entry name" value="MEMBRANE-BOUND LYTIC MUREIN TRANSGLYCOSYLASE F"/>
    <property type="match status" value="1"/>
</dbReference>
<evidence type="ECO:0000313" key="5">
    <source>
        <dbReference type="EMBL" id="PYE84064.1"/>
    </source>
</evidence>
<dbReference type="OrthoDB" id="9768183at2"/>
<dbReference type="InterPro" id="IPR001638">
    <property type="entry name" value="Solute-binding_3/MltF_N"/>
</dbReference>
<feature type="chain" id="PRO_5016234281" evidence="3">
    <location>
        <begin position="24"/>
        <end position="370"/>
    </location>
</feature>
<comment type="caution">
    <text evidence="5">The sequence shown here is derived from an EMBL/GenBank/DDBJ whole genome shotgun (WGS) entry which is preliminary data.</text>
</comment>
<protein>
    <submittedName>
        <fullName evidence="5">Amino acid ABC transporter substrate-binding protein (PAAT family)</fullName>
    </submittedName>
</protein>
<evidence type="ECO:0000256" key="3">
    <source>
        <dbReference type="SAM" id="SignalP"/>
    </source>
</evidence>
<accession>A0A318T1K0</accession>